<reference evidence="2" key="1">
    <citation type="journal article" date="2019" name="Int. J. Syst. Evol. Microbiol.">
        <title>The Global Catalogue of Microorganisms (GCM) 10K type strain sequencing project: providing services to taxonomists for standard genome sequencing and annotation.</title>
        <authorList>
            <consortium name="The Broad Institute Genomics Platform"/>
            <consortium name="The Broad Institute Genome Sequencing Center for Infectious Disease"/>
            <person name="Wu L."/>
            <person name="Ma J."/>
        </authorList>
    </citation>
    <scope>NUCLEOTIDE SEQUENCE [LARGE SCALE GENOMIC DNA]</scope>
    <source>
        <strain evidence="2">KLKA75</strain>
    </source>
</reference>
<dbReference type="RefSeq" id="WP_378262413.1">
    <property type="nucleotide sequence ID" value="NZ_JBHSIT010000012.1"/>
</dbReference>
<keyword evidence="2" id="KW-1185">Reference proteome</keyword>
<dbReference type="Proteomes" id="UP001595872">
    <property type="component" value="Unassembled WGS sequence"/>
</dbReference>
<comment type="caution">
    <text evidence="1">The sequence shown here is derived from an EMBL/GenBank/DDBJ whole genome shotgun (WGS) entry which is preliminary data.</text>
</comment>
<protein>
    <submittedName>
        <fullName evidence="1">Uncharacterized protein</fullName>
    </submittedName>
</protein>
<evidence type="ECO:0000313" key="1">
    <source>
        <dbReference type="EMBL" id="MFC4912472.1"/>
    </source>
</evidence>
<accession>A0ABV9UBS3</accession>
<name>A0ABV9UBS3_9ACTN</name>
<gene>
    <name evidence="1" type="ORF">ACFPCY_34590</name>
</gene>
<organism evidence="1 2">
    <name type="scientific">Actinomadura gamaensis</name>
    <dbReference type="NCBI Taxonomy" id="1763541"/>
    <lineage>
        <taxon>Bacteria</taxon>
        <taxon>Bacillati</taxon>
        <taxon>Actinomycetota</taxon>
        <taxon>Actinomycetes</taxon>
        <taxon>Streptosporangiales</taxon>
        <taxon>Thermomonosporaceae</taxon>
        <taxon>Actinomadura</taxon>
    </lineage>
</organism>
<proteinExistence type="predicted"/>
<dbReference type="EMBL" id="JBHSIT010000012">
    <property type="protein sequence ID" value="MFC4912472.1"/>
    <property type="molecule type" value="Genomic_DNA"/>
</dbReference>
<evidence type="ECO:0000313" key="2">
    <source>
        <dbReference type="Proteomes" id="UP001595872"/>
    </source>
</evidence>
<sequence length="143" mass="14070">MGLGDVGFEVVGLDVVGLDVVGFGFVLLGVDVELCVGDGVTVACVCVDVRTGAGAAATSVSVDARGVGLGVWGFGALLARGLGVSWSNAGTPWCRDAGPTRAATPAPVLITSRAAAAASTVRVRLGRSGAARSSMPSAPDEGR</sequence>